<evidence type="ECO:0000313" key="2">
    <source>
        <dbReference type="Proteomes" id="UP000759537"/>
    </source>
</evidence>
<sequence length="233" mass="24685">MVYIPFASLLGLQAALEPLVFKQPVPETALITGVDYVDPRPGGGSLLDHDSGSGLGEPLNVIISGNSDPWVLADGGFVHFANALGFGIECFGAHLGAPQTANLGDGHGWVNQTFELRKDYGNPDIGSCWESLVGGNHLRLWHQNGPKANTGALFLAVSEEKNLSNKHTVATNGYNAGRDSLVKNALALKKYKGVKYNTVAQRITGLIPPGSDGINHRIPTDGVVVLLTVKIVK</sequence>
<gene>
    <name evidence="1" type="ORF">DFH94DRAFT_270648</name>
</gene>
<protein>
    <submittedName>
        <fullName evidence="1">Uncharacterized protein</fullName>
    </submittedName>
</protein>
<reference evidence="1" key="1">
    <citation type="submission" date="2019-10" db="EMBL/GenBank/DDBJ databases">
        <authorList>
            <consortium name="DOE Joint Genome Institute"/>
            <person name="Kuo A."/>
            <person name="Miyauchi S."/>
            <person name="Kiss E."/>
            <person name="Drula E."/>
            <person name="Kohler A."/>
            <person name="Sanchez-Garcia M."/>
            <person name="Andreopoulos B."/>
            <person name="Barry K.W."/>
            <person name="Bonito G."/>
            <person name="Buee M."/>
            <person name="Carver A."/>
            <person name="Chen C."/>
            <person name="Cichocki N."/>
            <person name="Clum A."/>
            <person name="Culley D."/>
            <person name="Crous P.W."/>
            <person name="Fauchery L."/>
            <person name="Girlanda M."/>
            <person name="Hayes R."/>
            <person name="Keri Z."/>
            <person name="LaButti K."/>
            <person name="Lipzen A."/>
            <person name="Lombard V."/>
            <person name="Magnuson J."/>
            <person name="Maillard F."/>
            <person name="Morin E."/>
            <person name="Murat C."/>
            <person name="Nolan M."/>
            <person name="Ohm R."/>
            <person name="Pangilinan J."/>
            <person name="Pereira M."/>
            <person name="Perotto S."/>
            <person name="Peter M."/>
            <person name="Riley R."/>
            <person name="Sitrit Y."/>
            <person name="Stielow B."/>
            <person name="Szollosi G."/>
            <person name="Zifcakova L."/>
            <person name="Stursova M."/>
            <person name="Spatafora J.W."/>
            <person name="Tedersoo L."/>
            <person name="Vaario L.-M."/>
            <person name="Yamada A."/>
            <person name="Yan M."/>
            <person name="Wang P."/>
            <person name="Xu J."/>
            <person name="Bruns T."/>
            <person name="Baldrian P."/>
            <person name="Vilgalys R."/>
            <person name="Henrissat B."/>
            <person name="Grigoriev I.V."/>
            <person name="Hibbett D."/>
            <person name="Nagy L.G."/>
            <person name="Martin F.M."/>
        </authorList>
    </citation>
    <scope>NUCLEOTIDE SEQUENCE</scope>
    <source>
        <strain evidence="1">Prilba</strain>
    </source>
</reference>
<comment type="caution">
    <text evidence="1">The sequence shown here is derived from an EMBL/GenBank/DDBJ whole genome shotgun (WGS) entry which is preliminary data.</text>
</comment>
<reference evidence="1" key="2">
    <citation type="journal article" date="2020" name="Nat. Commun.">
        <title>Large-scale genome sequencing of mycorrhizal fungi provides insights into the early evolution of symbiotic traits.</title>
        <authorList>
            <person name="Miyauchi S."/>
            <person name="Kiss E."/>
            <person name="Kuo A."/>
            <person name="Drula E."/>
            <person name="Kohler A."/>
            <person name="Sanchez-Garcia M."/>
            <person name="Morin E."/>
            <person name="Andreopoulos B."/>
            <person name="Barry K.W."/>
            <person name="Bonito G."/>
            <person name="Buee M."/>
            <person name="Carver A."/>
            <person name="Chen C."/>
            <person name="Cichocki N."/>
            <person name="Clum A."/>
            <person name="Culley D."/>
            <person name="Crous P.W."/>
            <person name="Fauchery L."/>
            <person name="Girlanda M."/>
            <person name="Hayes R.D."/>
            <person name="Keri Z."/>
            <person name="LaButti K."/>
            <person name="Lipzen A."/>
            <person name="Lombard V."/>
            <person name="Magnuson J."/>
            <person name="Maillard F."/>
            <person name="Murat C."/>
            <person name="Nolan M."/>
            <person name="Ohm R.A."/>
            <person name="Pangilinan J."/>
            <person name="Pereira M.F."/>
            <person name="Perotto S."/>
            <person name="Peter M."/>
            <person name="Pfister S."/>
            <person name="Riley R."/>
            <person name="Sitrit Y."/>
            <person name="Stielow J.B."/>
            <person name="Szollosi G."/>
            <person name="Zifcakova L."/>
            <person name="Stursova M."/>
            <person name="Spatafora J.W."/>
            <person name="Tedersoo L."/>
            <person name="Vaario L.M."/>
            <person name="Yamada A."/>
            <person name="Yan M."/>
            <person name="Wang P."/>
            <person name="Xu J."/>
            <person name="Bruns T."/>
            <person name="Baldrian P."/>
            <person name="Vilgalys R."/>
            <person name="Dunand C."/>
            <person name="Henrissat B."/>
            <person name="Grigoriev I.V."/>
            <person name="Hibbett D."/>
            <person name="Nagy L.G."/>
            <person name="Martin F.M."/>
        </authorList>
    </citation>
    <scope>NUCLEOTIDE SEQUENCE</scope>
    <source>
        <strain evidence="1">Prilba</strain>
    </source>
</reference>
<dbReference type="OrthoDB" id="2310204at2759"/>
<organism evidence="1 2">
    <name type="scientific">Russula ochroleuca</name>
    <dbReference type="NCBI Taxonomy" id="152965"/>
    <lineage>
        <taxon>Eukaryota</taxon>
        <taxon>Fungi</taxon>
        <taxon>Dikarya</taxon>
        <taxon>Basidiomycota</taxon>
        <taxon>Agaricomycotina</taxon>
        <taxon>Agaricomycetes</taxon>
        <taxon>Russulales</taxon>
        <taxon>Russulaceae</taxon>
        <taxon>Russula</taxon>
    </lineage>
</organism>
<dbReference type="AlphaFoldDB" id="A0A9P5N3P5"/>
<keyword evidence="2" id="KW-1185">Reference proteome</keyword>
<name>A0A9P5N3P5_9AGAM</name>
<dbReference type="Proteomes" id="UP000759537">
    <property type="component" value="Unassembled WGS sequence"/>
</dbReference>
<accession>A0A9P5N3P5</accession>
<dbReference type="EMBL" id="WHVB01000003">
    <property type="protein sequence ID" value="KAF8485301.1"/>
    <property type="molecule type" value="Genomic_DNA"/>
</dbReference>
<evidence type="ECO:0000313" key="1">
    <source>
        <dbReference type="EMBL" id="KAF8485301.1"/>
    </source>
</evidence>
<proteinExistence type="predicted"/>